<organism evidence="1">
    <name type="scientific">Arion vulgaris</name>
    <dbReference type="NCBI Taxonomy" id="1028688"/>
    <lineage>
        <taxon>Eukaryota</taxon>
        <taxon>Metazoa</taxon>
        <taxon>Spiralia</taxon>
        <taxon>Lophotrochozoa</taxon>
        <taxon>Mollusca</taxon>
        <taxon>Gastropoda</taxon>
        <taxon>Heterobranchia</taxon>
        <taxon>Euthyneura</taxon>
        <taxon>Panpulmonata</taxon>
        <taxon>Eupulmonata</taxon>
        <taxon>Stylommatophora</taxon>
        <taxon>Helicina</taxon>
        <taxon>Arionoidea</taxon>
        <taxon>Arionidae</taxon>
        <taxon>Arion</taxon>
    </lineage>
</organism>
<dbReference type="AlphaFoldDB" id="A0A0B6ZKS4"/>
<reference evidence="1" key="1">
    <citation type="submission" date="2014-12" db="EMBL/GenBank/DDBJ databases">
        <title>Insight into the proteome of Arion vulgaris.</title>
        <authorList>
            <person name="Aradska J."/>
            <person name="Bulat T."/>
            <person name="Smidak R."/>
            <person name="Sarate P."/>
            <person name="Gangsoo J."/>
            <person name="Sialana F."/>
            <person name="Bilban M."/>
            <person name="Lubec G."/>
        </authorList>
    </citation>
    <scope>NUCLEOTIDE SEQUENCE</scope>
    <source>
        <tissue evidence="1">Skin</tissue>
    </source>
</reference>
<accession>A0A0B6ZKS4</accession>
<evidence type="ECO:0000313" key="1">
    <source>
        <dbReference type="EMBL" id="CEK68982.1"/>
    </source>
</evidence>
<protein>
    <submittedName>
        <fullName evidence="1">Uncharacterized protein</fullName>
    </submittedName>
</protein>
<dbReference type="EMBL" id="HACG01022117">
    <property type="protein sequence ID" value="CEK68982.1"/>
    <property type="molecule type" value="Transcribed_RNA"/>
</dbReference>
<proteinExistence type="predicted"/>
<name>A0A0B6ZKS4_9EUPU</name>
<gene>
    <name evidence="1" type="primary">ORF68499</name>
</gene>
<sequence length="59" mass="6743">MPCHNHISELNEDFFNTAHWAILSALPELLKFLSIPEFQSLSIYTGSKKTHLCLQKSLV</sequence>